<proteinExistence type="predicted"/>
<evidence type="ECO:0000313" key="1">
    <source>
        <dbReference type="EMBL" id="KYM88249.1"/>
    </source>
</evidence>
<dbReference type="EMBL" id="KQ976424">
    <property type="protein sequence ID" value="KYM88249.1"/>
    <property type="molecule type" value="Genomic_DNA"/>
</dbReference>
<name>A0A195BQK9_9HYME</name>
<sequence length="108" mass="12340">VSSMSRSILEMQTFREPCNPFHQGKKQLDIRSRPDIRLLLSCAKIIEIIAFVSAHAFEGYEGYSGIVKIVQLLEINISQHTARKLQLMRQNKFYEKTEGLLFGPGITD</sequence>
<dbReference type="AlphaFoldDB" id="A0A195BQK9"/>
<keyword evidence="2" id="KW-1185">Reference proteome</keyword>
<reference evidence="1 2" key="1">
    <citation type="submission" date="2015-09" db="EMBL/GenBank/DDBJ databases">
        <title>Atta colombica WGS genome.</title>
        <authorList>
            <person name="Nygaard S."/>
            <person name="Hu H."/>
            <person name="Boomsma J."/>
            <person name="Zhang G."/>
        </authorList>
    </citation>
    <scope>NUCLEOTIDE SEQUENCE [LARGE SCALE GENOMIC DNA]</scope>
    <source>
        <strain evidence="1">Treedump-2</strain>
        <tissue evidence="1">Whole body</tissue>
    </source>
</reference>
<evidence type="ECO:0000313" key="2">
    <source>
        <dbReference type="Proteomes" id="UP000078540"/>
    </source>
</evidence>
<accession>A0A195BQK9</accession>
<dbReference type="Proteomes" id="UP000078540">
    <property type="component" value="Unassembled WGS sequence"/>
</dbReference>
<gene>
    <name evidence="1" type="ORF">ALC53_02731</name>
</gene>
<feature type="non-terminal residue" evidence="1">
    <location>
        <position position="1"/>
    </location>
</feature>
<protein>
    <submittedName>
        <fullName evidence="1">Uncharacterized protein</fullName>
    </submittedName>
</protein>
<organism evidence="1 2">
    <name type="scientific">Atta colombica</name>
    <dbReference type="NCBI Taxonomy" id="520822"/>
    <lineage>
        <taxon>Eukaryota</taxon>
        <taxon>Metazoa</taxon>
        <taxon>Ecdysozoa</taxon>
        <taxon>Arthropoda</taxon>
        <taxon>Hexapoda</taxon>
        <taxon>Insecta</taxon>
        <taxon>Pterygota</taxon>
        <taxon>Neoptera</taxon>
        <taxon>Endopterygota</taxon>
        <taxon>Hymenoptera</taxon>
        <taxon>Apocrita</taxon>
        <taxon>Aculeata</taxon>
        <taxon>Formicoidea</taxon>
        <taxon>Formicidae</taxon>
        <taxon>Myrmicinae</taxon>
        <taxon>Atta</taxon>
    </lineage>
</organism>